<dbReference type="GO" id="GO:0016020">
    <property type="term" value="C:membrane"/>
    <property type="evidence" value="ECO:0007669"/>
    <property type="project" value="UniProtKB-SubCell"/>
</dbReference>
<feature type="region of interest" description="Disordered" evidence="6">
    <location>
        <begin position="1"/>
        <end position="22"/>
    </location>
</feature>
<comment type="subcellular location">
    <subcellularLocation>
        <location evidence="1">Membrane</location>
        <topology evidence="1">Peripheral membrane protein</topology>
    </subcellularLocation>
</comment>
<dbReference type="AlphaFoldDB" id="A0A8S1LK64"/>
<evidence type="ECO:0000256" key="3">
    <source>
        <dbReference type="ARBA" id="ARBA00022723"/>
    </source>
</evidence>
<keyword evidence="10" id="KW-1185">Reference proteome</keyword>
<dbReference type="PANTHER" id="PTHR23292:SF6">
    <property type="entry name" value="FI16602P1-RELATED"/>
    <property type="match status" value="1"/>
</dbReference>
<accession>A0A8S1LK64</accession>
<dbReference type="InterPro" id="IPR037519">
    <property type="entry name" value="LITAF_fam"/>
</dbReference>
<reference evidence="9" key="1">
    <citation type="submission" date="2021-01" db="EMBL/GenBank/DDBJ databases">
        <authorList>
            <consortium name="Genoscope - CEA"/>
            <person name="William W."/>
        </authorList>
    </citation>
    <scope>NUCLEOTIDE SEQUENCE</scope>
</reference>
<keyword evidence="4" id="KW-0862">Zinc</keyword>
<comment type="similarity">
    <text evidence="2">Belongs to the CDIP1/LITAF family.</text>
</comment>
<protein>
    <recommendedName>
        <fullName evidence="8">LITAF domain-containing protein</fullName>
    </recommendedName>
</protein>
<dbReference type="PROSITE" id="PS51837">
    <property type="entry name" value="LITAF"/>
    <property type="match status" value="1"/>
</dbReference>
<keyword evidence="3" id="KW-0479">Metal-binding</keyword>
<evidence type="ECO:0000313" key="9">
    <source>
        <dbReference type="EMBL" id="CAD8066592.1"/>
    </source>
</evidence>
<comment type="caution">
    <text evidence="9">The sequence shown here is derived from an EMBL/GenBank/DDBJ whole genome shotgun (WGS) entry which is preliminary data.</text>
</comment>
<dbReference type="EMBL" id="CAJJDM010000038">
    <property type="protein sequence ID" value="CAD8066592.1"/>
    <property type="molecule type" value="Genomic_DNA"/>
</dbReference>
<feature type="compositionally biased region" description="Low complexity" evidence="6">
    <location>
        <begin position="8"/>
        <end position="22"/>
    </location>
</feature>
<evidence type="ECO:0000256" key="2">
    <source>
        <dbReference type="ARBA" id="ARBA00005975"/>
    </source>
</evidence>
<sequence>MSVNTLDTQQQQTRSGQSQGTYQTIRSHNIELQIKTNTIIQQENSYPNVPQTRKSEKLLCSKCNIPVDSDISYELGKGSYVVIIILLALIITSFFAFLPCLLNNCKDVQHRCSKCTKLLGTKQFLFG</sequence>
<organism evidence="9 10">
    <name type="scientific">Paramecium primaurelia</name>
    <dbReference type="NCBI Taxonomy" id="5886"/>
    <lineage>
        <taxon>Eukaryota</taxon>
        <taxon>Sar</taxon>
        <taxon>Alveolata</taxon>
        <taxon>Ciliophora</taxon>
        <taxon>Intramacronucleata</taxon>
        <taxon>Oligohymenophorea</taxon>
        <taxon>Peniculida</taxon>
        <taxon>Parameciidae</taxon>
        <taxon>Paramecium</taxon>
    </lineage>
</organism>
<evidence type="ECO:0000256" key="7">
    <source>
        <dbReference type="SAM" id="Phobius"/>
    </source>
</evidence>
<evidence type="ECO:0000256" key="1">
    <source>
        <dbReference type="ARBA" id="ARBA00004170"/>
    </source>
</evidence>
<evidence type="ECO:0000313" key="10">
    <source>
        <dbReference type="Proteomes" id="UP000688137"/>
    </source>
</evidence>
<keyword evidence="7" id="KW-1133">Transmembrane helix</keyword>
<dbReference type="GO" id="GO:0008270">
    <property type="term" value="F:zinc ion binding"/>
    <property type="evidence" value="ECO:0007669"/>
    <property type="project" value="TreeGrafter"/>
</dbReference>
<proteinExistence type="inferred from homology"/>
<evidence type="ECO:0000259" key="8">
    <source>
        <dbReference type="PROSITE" id="PS51837"/>
    </source>
</evidence>
<dbReference type="SMART" id="SM00714">
    <property type="entry name" value="LITAF"/>
    <property type="match status" value="1"/>
</dbReference>
<evidence type="ECO:0000256" key="4">
    <source>
        <dbReference type="ARBA" id="ARBA00022833"/>
    </source>
</evidence>
<evidence type="ECO:0000256" key="5">
    <source>
        <dbReference type="ARBA" id="ARBA00023136"/>
    </source>
</evidence>
<dbReference type="Proteomes" id="UP000688137">
    <property type="component" value="Unassembled WGS sequence"/>
</dbReference>
<dbReference type="OMA" id="GTYQTIR"/>
<evidence type="ECO:0000256" key="6">
    <source>
        <dbReference type="SAM" id="MobiDB-lite"/>
    </source>
</evidence>
<dbReference type="InterPro" id="IPR006629">
    <property type="entry name" value="LITAF"/>
</dbReference>
<dbReference type="PANTHER" id="PTHR23292">
    <property type="entry name" value="LIPOPOLYSACCHARIDE-INDUCED TUMOR NECROSIS FACTOR-ALPHA FACTOR"/>
    <property type="match status" value="1"/>
</dbReference>
<name>A0A8S1LK64_PARPR</name>
<keyword evidence="7" id="KW-0812">Transmembrane</keyword>
<feature type="domain" description="LITAF" evidence="8">
    <location>
        <begin position="40"/>
        <end position="124"/>
    </location>
</feature>
<keyword evidence="5 7" id="KW-0472">Membrane</keyword>
<dbReference type="Pfam" id="PF10601">
    <property type="entry name" value="zf-LITAF-like"/>
    <property type="match status" value="1"/>
</dbReference>
<feature type="transmembrane region" description="Helical" evidence="7">
    <location>
        <begin position="80"/>
        <end position="102"/>
    </location>
</feature>
<gene>
    <name evidence="9" type="ORF">PPRIM_AZ9-3.1.T0390180</name>
</gene>